<gene>
    <name evidence="5" type="ORF">SAMN06265379_101516</name>
</gene>
<dbReference type="InterPro" id="IPR052021">
    <property type="entry name" value="Type-I_RS_S_subunit"/>
</dbReference>
<dbReference type="PANTHER" id="PTHR30408:SF12">
    <property type="entry name" value="TYPE I RESTRICTION ENZYME MJAVIII SPECIFICITY SUBUNIT"/>
    <property type="match status" value="1"/>
</dbReference>
<feature type="domain" description="Type I restriction modification DNA specificity" evidence="4">
    <location>
        <begin position="9"/>
        <end position="181"/>
    </location>
</feature>
<reference evidence="5 6" key="1">
    <citation type="submission" date="2017-05" db="EMBL/GenBank/DDBJ databases">
        <authorList>
            <person name="Varghese N."/>
            <person name="Submissions S."/>
        </authorList>
    </citation>
    <scope>NUCLEOTIDE SEQUENCE [LARGE SCALE GENOMIC DNA]</scope>
    <source>
        <strain evidence="5 6">DSM 27040</strain>
    </source>
</reference>
<dbReference type="SUPFAM" id="SSF116734">
    <property type="entry name" value="DNA methylase specificity domain"/>
    <property type="match status" value="2"/>
</dbReference>
<dbReference type="PANTHER" id="PTHR30408">
    <property type="entry name" value="TYPE-1 RESTRICTION ENZYME ECOKI SPECIFICITY PROTEIN"/>
    <property type="match status" value="1"/>
</dbReference>
<dbReference type="GO" id="GO:0003677">
    <property type="term" value="F:DNA binding"/>
    <property type="evidence" value="ECO:0007669"/>
    <property type="project" value="UniProtKB-KW"/>
</dbReference>
<dbReference type="OrthoDB" id="2234796at2"/>
<keyword evidence="3" id="KW-0238">DNA-binding</keyword>
<dbReference type="Pfam" id="PF01420">
    <property type="entry name" value="Methylase_S"/>
    <property type="match status" value="1"/>
</dbReference>
<accession>A0A521AY75</accession>
<sequence>MKLKIDKNNWEKVKLIDVFTKREENDKVNAKKRFDKFLKVEHMDKESLHIKRWSSQEKGDELNPYFYKIFRKGQILFPTRNPHLRRTALASFDGICGEKTLTLEPNEEFIIPEFIPFLFHSESFYAHTTGVIIGSTNPHCRWRDVANYEFLLPPKDQQNQLAELLWAMDDVIKKEREVLERLNEASQIAFENEIEKSSGELIPLSEVLIPKKAKSQVPHKINRYIGLEHIESGAFSCIEFGNSNEVLAQCNIVEEGDLCYSKLRPYLDKAFIATFQAVSTTELLIYNTHKLSKEFVLYHLHSKPFIHFVTGKGFGTKMPRVSHKIIGEYKVKLVDDEDKILGLMRNFEKSKTNMNTKIINSKALQKSLINQIF</sequence>
<evidence type="ECO:0000256" key="1">
    <source>
        <dbReference type="ARBA" id="ARBA00010923"/>
    </source>
</evidence>
<evidence type="ECO:0000259" key="4">
    <source>
        <dbReference type="Pfam" id="PF01420"/>
    </source>
</evidence>
<dbReference type="GO" id="GO:0009307">
    <property type="term" value="P:DNA restriction-modification system"/>
    <property type="evidence" value="ECO:0007669"/>
    <property type="project" value="UniProtKB-KW"/>
</dbReference>
<evidence type="ECO:0000313" key="6">
    <source>
        <dbReference type="Proteomes" id="UP000319040"/>
    </source>
</evidence>
<proteinExistence type="inferred from homology"/>
<organism evidence="5 6">
    <name type="scientific">Saccharicrinis carchari</name>
    <dbReference type="NCBI Taxonomy" id="1168039"/>
    <lineage>
        <taxon>Bacteria</taxon>
        <taxon>Pseudomonadati</taxon>
        <taxon>Bacteroidota</taxon>
        <taxon>Bacteroidia</taxon>
        <taxon>Marinilabiliales</taxon>
        <taxon>Marinilabiliaceae</taxon>
        <taxon>Saccharicrinis</taxon>
    </lineage>
</organism>
<name>A0A521AY75_SACCC</name>
<keyword evidence="6" id="KW-1185">Reference proteome</keyword>
<dbReference type="AlphaFoldDB" id="A0A521AY75"/>
<dbReference type="InterPro" id="IPR000055">
    <property type="entry name" value="Restrct_endonuc_typeI_TRD"/>
</dbReference>
<evidence type="ECO:0000313" key="5">
    <source>
        <dbReference type="EMBL" id="SMO39711.1"/>
    </source>
</evidence>
<protein>
    <submittedName>
        <fullName evidence="5">Type I restriction enzyme, S subunit</fullName>
    </submittedName>
</protein>
<dbReference type="Proteomes" id="UP000319040">
    <property type="component" value="Unassembled WGS sequence"/>
</dbReference>
<dbReference type="RefSeq" id="WP_142531880.1">
    <property type="nucleotide sequence ID" value="NZ_FXTB01000001.1"/>
</dbReference>
<dbReference type="EMBL" id="FXTB01000001">
    <property type="protein sequence ID" value="SMO39711.1"/>
    <property type="molecule type" value="Genomic_DNA"/>
</dbReference>
<evidence type="ECO:0000256" key="3">
    <source>
        <dbReference type="ARBA" id="ARBA00023125"/>
    </source>
</evidence>
<evidence type="ECO:0000256" key="2">
    <source>
        <dbReference type="ARBA" id="ARBA00022747"/>
    </source>
</evidence>
<comment type="similarity">
    <text evidence="1">Belongs to the type-I restriction system S methylase family.</text>
</comment>
<dbReference type="Gene3D" id="3.90.220.20">
    <property type="entry name" value="DNA methylase specificity domains"/>
    <property type="match status" value="3"/>
</dbReference>
<dbReference type="InterPro" id="IPR044946">
    <property type="entry name" value="Restrct_endonuc_typeI_TRD_sf"/>
</dbReference>
<keyword evidence="2" id="KW-0680">Restriction system</keyword>